<dbReference type="Proteomes" id="UP001549167">
    <property type="component" value="Unassembled WGS sequence"/>
</dbReference>
<keyword evidence="2" id="KW-1185">Reference proteome</keyword>
<dbReference type="RefSeq" id="WP_354219584.1">
    <property type="nucleotide sequence ID" value="NZ_JBEPMX010000004.1"/>
</dbReference>
<protein>
    <submittedName>
        <fullName evidence="1">Uncharacterized protein</fullName>
    </submittedName>
</protein>
<organism evidence="1 2">
    <name type="scientific">Alkalibacillus flavidus</name>
    <dbReference type="NCBI Taxonomy" id="546021"/>
    <lineage>
        <taxon>Bacteria</taxon>
        <taxon>Bacillati</taxon>
        <taxon>Bacillota</taxon>
        <taxon>Bacilli</taxon>
        <taxon>Bacillales</taxon>
        <taxon>Bacillaceae</taxon>
        <taxon>Alkalibacillus</taxon>
    </lineage>
</organism>
<proteinExistence type="predicted"/>
<evidence type="ECO:0000313" key="1">
    <source>
        <dbReference type="EMBL" id="MET3682987.1"/>
    </source>
</evidence>
<reference evidence="1 2" key="1">
    <citation type="submission" date="2024-06" db="EMBL/GenBank/DDBJ databases">
        <title>Genomic Encyclopedia of Type Strains, Phase IV (KMG-IV): sequencing the most valuable type-strain genomes for metagenomic binning, comparative biology and taxonomic classification.</title>
        <authorList>
            <person name="Goeker M."/>
        </authorList>
    </citation>
    <scope>NUCLEOTIDE SEQUENCE [LARGE SCALE GENOMIC DNA]</scope>
    <source>
        <strain evidence="1 2">DSM 23520</strain>
    </source>
</reference>
<comment type="caution">
    <text evidence="1">The sequence shown here is derived from an EMBL/GenBank/DDBJ whole genome shotgun (WGS) entry which is preliminary data.</text>
</comment>
<gene>
    <name evidence="1" type="ORF">ABID56_001077</name>
</gene>
<evidence type="ECO:0000313" key="2">
    <source>
        <dbReference type="Proteomes" id="UP001549167"/>
    </source>
</evidence>
<accession>A0ABV2KTT2</accession>
<sequence>MLIKIGEETIEIDRHQDIVSKINELLLTRVDSSKLMISHLNFDGEHVYDNFEQNINQKALVVEEIEIVLQEKMRIADEIVESIHYYTVNALPELERFGEELVRGEADVNAKEVFDILDALNWLNSLSSIELLDDETPSNWNEIMITVNKIEPIIGEINESIEQNDITLLGDLIQYEVLPIFEELKEATIQLPKS</sequence>
<dbReference type="EMBL" id="JBEPMX010000004">
    <property type="protein sequence ID" value="MET3682987.1"/>
    <property type="molecule type" value="Genomic_DNA"/>
</dbReference>
<name>A0ABV2KTT2_9BACI</name>